<dbReference type="RefSeq" id="WP_073345181.1">
    <property type="nucleotide sequence ID" value="NZ_FQVH01000029.1"/>
</dbReference>
<keyword evidence="3" id="KW-1185">Reference proteome</keyword>
<dbReference type="PIRSF" id="PIRSF027391">
    <property type="entry name" value="Hpre_diP_synt_I"/>
    <property type="match status" value="1"/>
</dbReference>
<dbReference type="InterPro" id="IPR010898">
    <property type="entry name" value="Hpre_diP_synth_I"/>
</dbReference>
<dbReference type="InterPro" id="IPR014535">
    <property type="entry name" value="Hpre_diP_synt_I"/>
</dbReference>
<organism evidence="2 3">
    <name type="scientific">Caldanaerobius fijiensis DSM 17918</name>
    <dbReference type="NCBI Taxonomy" id="1121256"/>
    <lineage>
        <taxon>Bacteria</taxon>
        <taxon>Bacillati</taxon>
        <taxon>Bacillota</taxon>
        <taxon>Clostridia</taxon>
        <taxon>Thermoanaerobacterales</taxon>
        <taxon>Thermoanaerobacteraceae</taxon>
        <taxon>Caldanaerobius</taxon>
    </lineage>
</organism>
<dbReference type="AlphaFoldDB" id="A0A1M5CNZ3"/>
<keyword evidence="1" id="KW-0472">Membrane</keyword>
<dbReference type="STRING" id="1121256.SAMN02746089_02167"/>
<dbReference type="Proteomes" id="UP000184088">
    <property type="component" value="Unassembled WGS sequence"/>
</dbReference>
<evidence type="ECO:0000256" key="1">
    <source>
        <dbReference type="SAM" id="Phobius"/>
    </source>
</evidence>
<dbReference type="Gene3D" id="1.10.1760.20">
    <property type="match status" value="1"/>
</dbReference>
<feature type="transmembrane region" description="Helical" evidence="1">
    <location>
        <begin position="146"/>
        <end position="171"/>
    </location>
</feature>
<feature type="transmembrane region" description="Helical" evidence="1">
    <location>
        <begin position="20"/>
        <end position="40"/>
    </location>
</feature>
<feature type="transmembrane region" description="Helical" evidence="1">
    <location>
        <begin position="91"/>
        <end position="108"/>
    </location>
</feature>
<gene>
    <name evidence="2" type="ORF">SAMN02746089_02167</name>
</gene>
<reference evidence="2 3" key="1">
    <citation type="submission" date="2016-11" db="EMBL/GenBank/DDBJ databases">
        <authorList>
            <person name="Jaros S."/>
            <person name="Januszkiewicz K."/>
            <person name="Wedrychowicz H."/>
        </authorList>
    </citation>
    <scope>NUCLEOTIDE SEQUENCE [LARGE SCALE GENOMIC DNA]</scope>
    <source>
        <strain evidence="2 3">DSM 17918</strain>
    </source>
</reference>
<accession>A0A1M5CNZ3</accession>
<protein>
    <submittedName>
        <fullName evidence="2">Heptaprenyl diphosphate synthase</fullName>
    </submittedName>
</protein>
<keyword evidence="1" id="KW-1133">Transmembrane helix</keyword>
<sequence>MPKSTRSYIDWNSLSGTRKLVFLSILIANSLALYIIEGMIPVPFIVPGAKLGLANIITVISLYLFGFYNTLVVIGVRILLSAFFAASPSSFFYSIGGGLLSLVAMFAVKNLGGDNVSEIGVSVIGAVFHNIGQMAVAALILQNVNIMIYVPVLMIVGIGTGIFVGLSARFVMNHWRKLKGINLY</sequence>
<evidence type="ECO:0000313" key="3">
    <source>
        <dbReference type="Proteomes" id="UP000184088"/>
    </source>
</evidence>
<dbReference type="Pfam" id="PF07456">
    <property type="entry name" value="Hpre_diP_synt_I"/>
    <property type="match status" value="1"/>
</dbReference>
<proteinExistence type="predicted"/>
<feature type="transmembrane region" description="Helical" evidence="1">
    <location>
        <begin position="120"/>
        <end position="140"/>
    </location>
</feature>
<keyword evidence="1" id="KW-0812">Transmembrane</keyword>
<dbReference type="OrthoDB" id="9799095at2"/>
<feature type="transmembrane region" description="Helical" evidence="1">
    <location>
        <begin position="52"/>
        <end position="85"/>
    </location>
</feature>
<dbReference type="EMBL" id="FQVH01000029">
    <property type="protein sequence ID" value="SHF56429.1"/>
    <property type="molecule type" value="Genomic_DNA"/>
</dbReference>
<name>A0A1M5CNZ3_9THEO</name>
<evidence type="ECO:0000313" key="2">
    <source>
        <dbReference type="EMBL" id="SHF56429.1"/>
    </source>
</evidence>